<sequence length="89" mass="10236">MFYAKRGTLWSSDYIQIHRPFVYLVIPTTSVVGESNDAADETSLKPELSKIGDNDSIDKLIFYCYLFENLWYCLTNYTKLMAPPLAISQ</sequence>
<keyword evidence="2" id="KW-1185">Reference proteome</keyword>
<reference evidence="1 2" key="1">
    <citation type="submission" date="2023-10" db="EMBL/GenBank/DDBJ databases">
        <title>Genome-Wide Identification Analysis in wild type Solanum Pinnatisectum Reveals Some Genes Defensing Phytophthora Infestans.</title>
        <authorList>
            <person name="Sun C."/>
        </authorList>
    </citation>
    <scope>NUCLEOTIDE SEQUENCE [LARGE SCALE GENOMIC DNA]</scope>
    <source>
        <strain evidence="1">LQN</strain>
        <tissue evidence="1">Leaf</tissue>
    </source>
</reference>
<dbReference type="Proteomes" id="UP001311915">
    <property type="component" value="Unassembled WGS sequence"/>
</dbReference>
<evidence type="ECO:0000313" key="2">
    <source>
        <dbReference type="Proteomes" id="UP001311915"/>
    </source>
</evidence>
<evidence type="ECO:0000313" key="1">
    <source>
        <dbReference type="EMBL" id="KAK4713317.1"/>
    </source>
</evidence>
<dbReference type="AlphaFoldDB" id="A0AAV9KIX6"/>
<comment type="caution">
    <text evidence="1">The sequence shown here is derived from an EMBL/GenBank/DDBJ whole genome shotgun (WGS) entry which is preliminary data.</text>
</comment>
<accession>A0AAV9KIX6</accession>
<proteinExistence type="predicted"/>
<name>A0AAV9KIX6_9SOLN</name>
<protein>
    <submittedName>
        <fullName evidence="1">Uncharacterized protein</fullName>
    </submittedName>
</protein>
<organism evidence="1 2">
    <name type="scientific">Solanum pinnatisectum</name>
    <name type="common">tansyleaf nightshade</name>
    <dbReference type="NCBI Taxonomy" id="50273"/>
    <lineage>
        <taxon>Eukaryota</taxon>
        <taxon>Viridiplantae</taxon>
        <taxon>Streptophyta</taxon>
        <taxon>Embryophyta</taxon>
        <taxon>Tracheophyta</taxon>
        <taxon>Spermatophyta</taxon>
        <taxon>Magnoliopsida</taxon>
        <taxon>eudicotyledons</taxon>
        <taxon>Gunneridae</taxon>
        <taxon>Pentapetalae</taxon>
        <taxon>asterids</taxon>
        <taxon>lamiids</taxon>
        <taxon>Solanales</taxon>
        <taxon>Solanaceae</taxon>
        <taxon>Solanoideae</taxon>
        <taxon>Solaneae</taxon>
        <taxon>Solanum</taxon>
    </lineage>
</organism>
<dbReference type="EMBL" id="JAWPEI010000010">
    <property type="protein sequence ID" value="KAK4713317.1"/>
    <property type="molecule type" value="Genomic_DNA"/>
</dbReference>
<gene>
    <name evidence="1" type="ORF">R3W88_019224</name>
</gene>